<reference evidence="2" key="1">
    <citation type="submission" date="2023-03" db="EMBL/GenBank/DDBJ databases">
        <title>Massive genome expansion in bonnet fungi (Mycena s.s.) driven by repeated elements and novel gene families across ecological guilds.</title>
        <authorList>
            <consortium name="Lawrence Berkeley National Laboratory"/>
            <person name="Harder C.B."/>
            <person name="Miyauchi S."/>
            <person name="Viragh M."/>
            <person name="Kuo A."/>
            <person name="Thoen E."/>
            <person name="Andreopoulos B."/>
            <person name="Lu D."/>
            <person name="Skrede I."/>
            <person name="Drula E."/>
            <person name="Henrissat B."/>
            <person name="Morin E."/>
            <person name="Kohler A."/>
            <person name="Barry K."/>
            <person name="LaButti K."/>
            <person name="Morin E."/>
            <person name="Salamov A."/>
            <person name="Lipzen A."/>
            <person name="Mereny Z."/>
            <person name="Hegedus B."/>
            <person name="Baldrian P."/>
            <person name="Stursova M."/>
            <person name="Weitz H."/>
            <person name="Taylor A."/>
            <person name="Grigoriev I.V."/>
            <person name="Nagy L.G."/>
            <person name="Martin F."/>
            <person name="Kauserud H."/>
        </authorList>
    </citation>
    <scope>NUCLEOTIDE SEQUENCE</scope>
    <source>
        <strain evidence="2">CBHHK173m</strain>
    </source>
</reference>
<keyword evidence="3" id="KW-1185">Reference proteome</keyword>
<proteinExistence type="predicted"/>
<organism evidence="2 3">
    <name type="scientific">Mycena belliarum</name>
    <dbReference type="NCBI Taxonomy" id="1033014"/>
    <lineage>
        <taxon>Eukaryota</taxon>
        <taxon>Fungi</taxon>
        <taxon>Dikarya</taxon>
        <taxon>Basidiomycota</taxon>
        <taxon>Agaricomycotina</taxon>
        <taxon>Agaricomycetes</taxon>
        <taxon>Agaricomycetidae</taxon>
        <taxon>Agaricales</taxon>
        <taxon>Marasmiineae</taxon>
        <taxon>Mycenaceae</taxon>
        <taxon>Mycena</taxon>
    </lineage>
</organism>
<comment type="caution">
    <text evidence="2">The sequence shown here is derived from an EMBL/GenBank/DDBJ whole genome shotgun (WGS) entry which is preliminary data.</text>
</comment>
<name>A0AAD6XQ26_9AGAR</name>
<accession>A0AAD6XQ26</accession>
<gene>
    <name evidence="2" type="ORF">B0H15DRAFT_801770</name>
</gene>
<dbReference type="Proteomes" id="UP001222325">
    <property type="component" value="Unassembled WGS sequence"/>
</dbReference>
<feature type="region of interest" description="Disordered" evidence="1">
    <location>
        <begin position="13"/>
        <end position="40"/>
    </location>
</feature>
<evidence type="ECO:0000313" key="3">
    <source>
        <dbReference type="Proteomes" id="UP001222325"/>
    </source>
</evidence>
<sequence>MDLHIEERRAAALARGPIRPESPQAHRQQIPTPLPPSHGHTMIPFQPTSNAYSGRAFGVSMADILEFRPCLKDPDTPVLDNGVDQVFLTLEAKGYTTFVQTISGNCPHRQISRFNLAYAVASAYRCFLKVCAVAAS</sequence>
<dbReference type="EMBL" id="JARJCN010000032">
    <property type="protein sequence ID" value="KAJ7086146.1"/>
    <property type="molecule type" value="Genomic_DNA"/>
</dbReference>
<dbReference type="AlphaFoldDB" id="A0AAD6XQ26"/>
<evidence type="ECO:0000256" key="1">
    <source>
        <dbReference type="SAM" id="MobiDB-lite"/>
    </source>
</evidence>
<evidence type="ECO:0000313" key="2">
    <source>
        <dbReference type="EMBL" id="KAJ7086146.1"/>
    </source>
</evidence>
<protein>
    <submittedName>
        <fullName evidence="2">Uncharacterized protein</fullName>
    </submittedName>
</protein>